<dbReference type="Proteomes" id="UP001079657">
    <property type="component" value="Unassembled WGS sequence"/>
</dbReference>
<dbReference type="PANTHER" id="PTHR30032:SF4">
    <property type="entry name" value="AMIDASE ENHANCER"/>
    <property type="match status" value="1"/>
</dbReference>
<sequence length="347" mass="39453">MKKIILGILIFISFTLLLAILIVGIDNKNYIGKKTKQNKQQYLKEKSKNIILEKYSSRDLDIEVYITKNKKIQKMNIEEYVKGVVAGEMPVNFDIEALKAQAIAARTYGLARLEKFGGEKSLNANGADVNDTIEFQVFMSKDDRIKLWPKKYAEQYWKKLSNAIDETKGEVLVYDNRLVMEPYYFSTSGGRTEDAVDVFSKDVPYLKSVESPGEDRAPKYKTQFTYTYNELTSILNKVYPKSKLSAKTLKKQIKILERSRGGSVKKIKIGDTYITGSKFRSILGLTSSNFTIDFSTKNVCVNCNGYGHGVGMSQWGADVMAKEGKDYKEILKHYYQGVDVIKLNIKN</sequence>
<feature type="domain" description="Sporulation stage II protein D amidase enhancer LytB N-terminal" evidence="1">
    <location>
        <begin position="68"/>
        <end position="174"/>
    </location>
</feature>
<keyword evidence="3" id="KW-1185">Reference proteome</keyword>
<gene>
    <name evidence="2" type="primary">spoIID</name>
    <name evidence="2" type="ORF">OXH55_04135</name>
</gene>
<dbReference type="NCBIfam" id="TIGR02870">
    <property type="entry name" value="spore_II_D"/>
    <property type="match status" value="1"/>
</dbReference>
<dbReference type="PANTHER" id="PTHR30032">
    <property type="entry name" value="N-ACETYLMURAMOYL-L-ALANINE AMIDASE-RELATED"/>
    <property type="match status" value="1"/>
</dbReference>
<dbReference type="InterPro" id="IPR013693">
    <property type="entry name" value="SpoIID/LytB_N"/>
</dbReference>
<reference evidence="2" key="1">
    <citation type="submission" date="2022-12" db="EMBL/GenBank/DDBJ databases">
        <authorList>
            <person name="Wang J."/>
        </authorList>
    </citation>
    <scope>NUCLEOTIDE SEQUENCE</scope>
    <source>
        <strain evidence="2">HY-42-06</strain>
    </source>
</reference>
<dbReference type="InterPro" id="IPR014225">
    <property type="entry name" value="Spore_II_D_firmicutes"/>
</dbReference>
<name>A0ABT4CP11_9CLOT</name>
<dbReference type="InterPro" id="IPR013486">
    <property type="entry name" value="SpoIID/LytB"/>
</dbReference>
<dbReference type="InterPro" id="IPR051922">
    <property type="entry name" value="Bact_Sporulation_Assoc"/>
</dbReference>
<dbReference type="Pfam" id="PF08486">
    <property type="entry name" value="SpoIID"/>
    <property type="match status" value="1"/>
</dbReference>
<protein>
    <submittedName>
        <fullName evidence="2">Stage II sporulation protein D</fullName>
    </submittedName>
</protein>
<evidence type="ECO:0000313" key="3">
    <source>
        <dbReference type="Proteomes" id="UP001079657"/>
    </source>
</evidence>
<dbReference type="EMBL" id="JAPQES010000001">
    <property type="protein sequence ID" value="MCY6369811.1"/>
    <property type="molecule type" value="Genomic_DNA"/>
</dbReference>
<dbReference type="NCBIfam" id="TIGR02669">
    <property type="entry name" value="SpoIID_LytB"/>
    <property type="match status" value="1"/>
</dbReference>
<evidence type="ECO:0000313" key="2">
    <source>
        <dbReference type="EMBL" id="MCY6369811.1"/>
    </source>
</evidence>
<dbReference type="RefSeq" id="WP_268048180.1">
    <property type="nucleotide sequence ID" value="NZ_JAPQES010000001.1"/>
</dbReference>
<accession>A0ABT4CP11</accession>
<proteinExistence type="predicted"/>
<evidence type="ECO:0000259" key="1">
    <source>
        <dbReference type="Pfam" id="PF08486"/>
    </source>
</evidence>
<organism evidence="2 3">
    <name type="scientific">Clostridium ganghwense</name>
    <dbReference type="NCBI Taxonomy" id="312089"/>
    <lineage>
        <taxon>Bacteria</taxon>
        <taxon>Bacillati</taxon>
        <taxon>Bacillota</taxon>
        <taxon>Clostridia</taxon>
        <taxon>Eubacteriales</taxon>
        <taxon>Clostridiaceae</taxon>
        <taxon>Clostridium</taxon>
    </lineage>
</organism>
<comment type="caution">
    <text evidence="2">The sequence shown here is derived from an EMBL/GenBank/DDBJ whole genome shotgun (WGS) entry which is preliminary data.</text>
</comment>